<dbReference type="PANTHER" id="PTHR35324:SF4">
    <property type="entry name" value="EXPRESSED PROTEIN"/>
    <property type="match status" value="1"/>
</dbReference>
<accession>A0ABD3BGM7</accession>
<sequence>MAYMISKTQPSLCDEDERASKDGPDSVTSHLILKSSAQSLDKNVVLRRIRYHRTMSKVKNSLQAFLAPRPADVNEFNYEEKWLQQGDNFTSP</sequence>
<reference evidence="3" key="1">
    <citation type="journal article" date="2024" name="IScience">
        <title>Strigolactones Initiate the Formation of Haustorium-like Structures in Castilleja.</title>
        <authorList>
            <person name="Buerger M."/>
            <person name="Peterson D."/>
            <person name="Chory J."/>
        </authorList>
    </citation>
    <scope>NUCLEOTIDE SEQUENCE [LARGE SCALE GENOMIC DNA]</scope>
</reference>
<feature type="compositionally biased region" description="Polar residues" evidence="1">
    <location>
        <begin position="1"/>
        <end position="11"/>
    </location>
</feature>
<dbReference type="Proteomes" id="UP001632038">
    <property type="component" value="Unassembled WGS sequence"/>
</dbReference>
<gene>
    <name evidence="2" type="ORF">CASFOL_039842</name>
</gene>
<evidence type="ECO:0000256" key="1">
    <source>
        <dbReference type="SAM" id="MobiDB-lite"/>
    </source>
</evidence>
<comment type="caution">
    <text evidence="2">The sequence shown here is derived from an EMBL/GenBank/DDBJ whole genome shotgun (WGS) entry which is preliminary data.</text>
</comment>
<protein>
    <submittedName>
        <fullName evidence="2">Uncharacterized protein</fullName>
    </submittedName>
</protein>
<name>A0ABD3BGM7_9LAMI</name>
<organism evidence="2 3">
    <name type="scientific">Castilleja foliolosa</name>
    <dbReference type="NCBI Taxonomy" id="1961234"/>
    <lineage>
        <taxon>Eukaryota</taxon>
        <taxon>Viridiplantae</taxon>
        <taxon>Streptophyta</taxon>
        <taxon>Embryophyta</taxon>
        <taxon>Tracheophyta</taxon>
        <taxon>Spermatophyta</taxon>
        <taxon>Magnoliopsida</taxon>
        <taxon>eudicotyledons</taxon>
        <taxon>Gunneridae</taxon>
        <taxon>Pentapetalae</taxon>
        <taxon>asterids</taxon>
        <taxon>lamiids</taxon>
        <taxon>Lamiales</taxon>
        <taxon>Orobanchaceae</taxon>
        <taxon>Pedicularideae</taxon>
        <taxon>Castillejinae</taxon>
        <taxon>Castilleja</taxon>
    </lineage>
</organism>
<dbReference type="EMBL" id="JAVIJP010000092">
    <property type="protein sequence ID" value="KAL3616452.1"/>
    <property type="molecule type" value="Genomic_DNA"/>
</dbReference>
<dbReference type="PANTHER" id="PTHR35324">
    <property type="entry name" value="BNAA08G03750D PROTEIN"/>
    <property type="match status" value="1"/>
</dbReference>
<keyword evidence="3" id="KW-1185">Reference proteome</keyword>
<feature type="region of interest" description="Disordered" evidence="1">
    <location>
        <begin position="1"/>
        <end position="27"/>
    </location>
</feature>
<dbReference type="AlphaFoldDB" id="A0ABD3BGM7"/>
<evidence type="ECO:0000313" key="3">
    <source>
        <dbReference type="Proteomes" id="UP001632038"/>
    </source>
</evidence>
<proteinExistence type="predicted"/>
<evidence type="ECO:0000313" key="2">
    <source>
        <dbReference type="EMBL" id="KAL3616452.1"/>
    </source>
</evidence>